<keyword evidence="7" id="KW-1185">Reference proteome</keyword>
<name>A0A4R7K0R4_9GAMM</name>
<organism evidence="6 7">
    <name type="scientific">Halospina denitrificans</name>
    <dbReference type="NCBI Taxonomy" id="332522"/>
    <lineage>
        <taxon>Bacteria</taxon>
        <taxon>Pseudomonadati</taxon>
        <taxon>Pseudomonadota</taxon>
        <taxon>Gammaproteobacteria</taxon>
        <taxon>Halospina</taxon>
    </lineage>
</organism>
<dbReference type="InterPro" id="IPR052032">
    <property type="entry name" value="ATP-dep_AA_Ligase"/>
</dbReference>
<dbReference type="EMBL" id="SOAX01000002">
    <property type="protein sequence ID" value="TDT43463.1"/>
    <property type="molecule type" value="Genomic_DNA"/>
</dbReference>
<protein>
    <submittedName>
        <fullName evidence="6">Biotin carboxylase</fullName>
    </submittedName>
</protein>
<evidence type="ECO:0000256" key="2">
    <source>
        <dbReference type="ARBA" id="ARBA00022741"/>
    </source>
</evidence>
<evidence type="ECO:0000256" key="3">
    <source>
        <dbReference type="ARBA" id="ARBA00022840"/>
    </source>
</evidence>
<dbReference type="Pfam" id="PF02786">
    <property type="entry name" value="CPSase_L_D2"/>
    <property type="match status" value="1"/>
</dbReference>
<dbReference type="OrthoDB" id="9803907at2"/>
<keyword evidence="2 4" id="KW-0547">Nucleotide-binding</keyword>
<dbReference type="InterPro" id="IPR011761">
    <property type="entry name" value="ATP-grasp"/>
</dbReference>
<keyword evidence="1" id="KW-0436">Ligase</keyword>
<dbReference type="Gene3D" id="3.30.470.20">
    <property type="entry name" value="ATP-grasp fold, B domain"/>
    <property type="match status" value="1"/>
</dbReference>
<dbReference type="PROSITE" id="PS50975">
    <property type="entry name" value="ATP_GRASP"/>
    <property type="match status" value="1"/>
</dbReference>
<dbReference type="Proteomes" id="UP000295830">
    <property type="component" value="Unassembled WGS sequence"/>
</dbReference>
<dbReference type="GO" id="GO:0016874">
    <property type="term" value="F:ligase activity"/>
    <property type="evidence" value="ECO:0007669"/>
    <property type="project" value="UniProtKB-KW"/>
</dbReference>
<dbReference type="PANTHER" id="PTHR43585">
    <property type="entry name" value="FUMIPYRROLE BIOSYNTHESIS PROTEIN C"/>
    <property type="match status" value="1"/>
</dbReference>
<reference evidence="6 7" key="1">
    <citation type="submission" date="2019-03" db="EMBL/GenBank/DDBJ databases">
        <title>Genomic Encyclopedia of Type Strains, Phase IV (KMG-IV): sequencing the most valuable type-strain genomes for metagenomic binning, comparative biology and taxonomic classification.</title>
        <authorList>
            <person name="Goeker M."/>
        </authorList>
    </citation>
    <scope>NUCLEOTIDE SEQUENCE [LARGE SCALE GENOMIC DNA]</scope>
    <source>
        <strain evidence="6 7">DSM 15505</strain>
    </source>
</reference>
<dbReference type="InterPro" id="IPR005479">
    <property type="entry name" value="CPAse_ATP-bd"/>
</dbReference>
<evidence type="ECO:0000313" key="6">
    <source>
        <dbReference type="EMBL" id="TDT43463.1"/>
    </source>
</evidence>
<sequence length="397" mass="43900">MQKVMFLGAAPMQMPPIEYASEKGYEIITVDYKPDNPGHRLAQRWYDCSTTDLDGVLEIARKEAIDGIVAYASDPAAPTAAYVGNAMDLPSNPYESVCTLAEKDKFRSFLQENGFNVPAAQSFTSASAAAEFAESIDGNVFTKPVDSSGSKGVTRVTDAAQFRDAFEYAAAFSRSGRVIVETELVRAGYQVAGDGFVRDGRLAFRCWANEHFDYQCNGLVPIGESFPSVLPDRLLDHAHSETQRLLNLLDIQTGALNFDFIFTEEEKLYFLEIGPRNGGNLIPQVIRYGTGVDLIAATVEAALGNDYELPDDSPFKGYWASYIVHALADGSYGDLHISEQLQSRIVEQDIWKQRGDPVKLFRGSNDTVGTMILRFQTAQEMCALMDDMNSEIFVEYL</sequence>
<dbReference type="GO" id="GO:0005524">
    <property type="term" value="F:ATP binding"/>
    <property type="evidence" value="ECO:0007669"/>
    <property type="project" value="UniProtKB-UniRule"/>
</dbReference>
<gene>
    <name evidence="6" type="ORF">DES49_1280</name>
</gene>
<accession>A0A4R7K0R4</accession>
<keyword evidence="3 4" id="KW-0067">ATP-binding</keyword>
<evidence type="ECO:0000256" key="1">
    <source>
        <dbReference type="ARBA" id="ARBA00022598"/>
    </source>
</evidence>
<dbReference type="InterPro" id="IPR013815">
    <property type="entry name" value="ATP_grasp_subdomain_1"/>
</dbReference>
<evidence type="ECO:0000259" key="5">
    <source>
        <dbReference type="PROSITE" id="PS50975"/>
    </source>
</evidence>
<dbReference type="Gene3D" id="3.30.1490.20">
    <property type="entry name" value="ATP-grasp fold, A domain"/>
    <property type="match status" value="1"/>
</dbReference>
<proteinExistence type="predicted"/>
<dbReference type="RefSeq" id="WP_133735531.1">
    <property type="nucleotide sequence ID" value="NZ_SOAX01000002.1"/>
</dbReference>
<dbReference type="SUPFAM" id="SSF56059">
    <property type="entry name" value="Glutathione synthetase ATP-binding domain-like"/>
    <property type="match status" value="1"/>
</dbReference>
<dbReference type="Gene3D" id="3.40.50.20">
    <property type="match status" value="1"/>
</dbReference>
<dbReference type="GO" id="GO:0046872">
    <property type="term" value="F:metal ion binding"/>
    <property type="evidence" value="ECO:0007669"/>
    <property type="project" value="InterPro"/>
</dbReference>
<evidence type="ECO:0000256" key="4">
    <source>
        <dbReference type="PROSITE-ProRule" id="PRU00409"/>
    </source>
</evidence>
<comment type="caution">
    <text evidence="6">The sequence shown here is derived from an EMBL/GenBank/DDBJ whole genome shotgun (WGS) entry which is preliminary data.</text>
</comment>
<dbReference type="PANTHER" id="PTHR43585:SF2">
    <property type="entry name" value="ATP-GRASP ENZYME FSQD"/>
    <property type="match status" value="1"/>
</dbReference>
<dbReference type="AlphaFoldDB" id="A0A4R7K0R4"/>
<feature type="domain" description="ATP-grasp" evidence="5">
    <location>
        <begin position="107"/>
        <end position="303"/>
    </location>
</feature>
<evidence type="ECO:0000313" key="7">
    <source>
        <dbReference type="Proteomes" id="UP000295830"/>
    </source>
</evidence>